<dbReference type="WBParaSite" id="EVEC_0000373501-mRNA-1">
    <property type="protein sequence ID" value="EVEC_0000373501-mRNA-1"/>
    <property type="gene ID" value="EVEC_0000373501"/>
</dbReference>
<dbReference type="Gene3D" id="3.40.50.300">
    <property type="entry name" value="P-loop containing nucleotide triphosphate hydrolases"/>
    <property type="match status" value="1"/>
</dbReference>
<evidence type="ECO:0000313" key="14">
    <source>
        <dbReference type="WBParaSite" id="EVEC_0000373501-mRNA-1"/>
    </source>
</evidence>
<evidence type="ECO:0000256" key="8">
    <source>
        <dbReference type="ARBA" id="ARBA00023134"/>
    </source>
</evidence>
<dbReference type="EMBL" id="UXUI01007596">
    <property type="protein sequence ID" value="VDD88300.1"/>
    <property type="molecule type" value="Genomic_DNA"/>
</dbReference>
<dbReference type="SUPFAM" id="SSF52540">
    <property type="entry name" value="P-loop containing nucleoside triphosphate hydrolases"/>
    <property type="match status" value="1"/>
</dbReference>
<dbReference type="GO" id="GO:0005737">
    <property type="term" value="C:cytoplasm"/>
    <property type="evidence" value="ECO:0007669"/>
    <property type="project" value="UniProtKB-SubCell"/>
</dbReference>
<feature type="region of interest" description="Disordered" evidence="10">
    <location>
        <begin position="1"/>
        <end position="38"/>
    </location>
</feature>
<keyword evidence="7" id="KW-0648">Protein biosynthesis</keyword>
<dbReference type="Gene3D" id="2.40.30.10">
    <property type="entry name" value="Translation factors"/>
    <property type="match status" value="2"/>
</dbReference>
<evidence type="ECO:0000256" key="1">
    <source>
        <dbReference type="ARBA" id="ARBA00004496"/>
    </source>
</evidence>
<keyword evidence="5" id="KW-0547">Nucleotide-binding</keyword>
<dbReference type="FunFam" id="2.40.30.10:FF:000070">
    <property type="entry name" value="Translation elongation factor EF-1 subunit"/>
    <property type="match status" value="1"/>
</dbReference>
<evidence type="ECO:0000313" key="13">
    <source>
        <dbReference type="Proteomes" id="UP000274131"/>
    </source>
</evidence>
<dbReference type="SUPFAM" id="SSF50447">
    <property type="entry name" value="Translation proteins"/>
    <property type="match status" value="1"/>
</dbReference>
<keyword evidence="4" id="KW-0597">Phosphoprotein</keyword>
<feature type="compositionally biased region" description="Low complexity" evidence="10">
    <location>
        <begin position="202"/>
        <end position="227"/>
    </location>
</feature>
<name>A0A0N4V1B2_ENTVE</name>
<evidence type="ECO:0000256" key="2">
    <source>
        <dbReference type="ARBA" id="ARBA00007249"/>
    </source>
</evidence>
<dbReference type="CDD" id="cd04093">
    <property type="entry name" value="HBS1_C_III"/>
    <property type="match status" value="1"/>
</dbReference>
<evidence type="ECO:0000259" key="11">
    <source>
        <dbReference type="PROSITE" id="PS51722"/>
    </source>
</evidence>
<dbReference type="Pfam" id="PF22594">
    <property type="entry name" value="GTP-eEF1A_C"/>
    <property type="match status" value="1"/>
</dbReference>
<keyword evidence="6" id="KW-0378">Hydrolase</keyword>
<dbReference type="InterPro" id="IPR000795">
    <property type="entry name" value="T_Tr_GTP-bd_dom"/>
</dbReference>
<gene>
    <name evidence="12" type="ORF">EVEC_LOCUS3443</name>
</gene>
<sequence length="670" mass="73734">MARHRNIRNIDIDDELDDEDYDYSHPFGTSLDDEIPPSPGTGSILFIGLSKVRAKFLYHRPNFGEPLQTRVEESQVKNYGFNGSFAEEKKDEGKGDWHETQFYLEEADEEDYKNEEPSHADIPLQEPTSPSSSVTVPDEKSAQQITPKKTSQKQAAVIQNASSTASRPRNTESFQPVLPEIENLRVSGNDRKDTSKTLNSNSALKPASSSRRLSALAAAQASPTASPKIRYRAKDAKPLINFVIVGHVDAGKSTLMGHLLYMLGCVDERTMHKYKQEAMKTGKASFAFAWVLDETQEERERGVTMDIARTSFETPNRKIVILDAPGHKDFIHNMIAGAGQADAGLLVANATRGEFETGFDQGGQTREHAMLLRSLGVGELMVAVNKLDTVDWSKQRYDEVCAVLKTFLCKQAGFSKVRFVPVSGLCGINLVEPPPAEHPLNIWYKGPTLLQLIDEVKEPARMENRPLRAVINDVFKSTATSVSICVKVEAGSLEIGEKVYIMPNADPGVVKSLSKDGTDDTGNSIAYSGEHALVTLTALNSFEPDSFSVGQVLCRGGEECLVPVKRCVVRLVVFNIVIPIMKGTRADLYAHSLCEPCTVVRLEATLNKASGEVLRKRPRFLTRNTSGVVEVETDRAICIEPFSQCRSLGRLTLRSGGQTIAAGIVEKVLY</sequence>
<evidence type="ECO:0000256" key="4">
    <source>
        <dbReference type="ARBA" id="ARBA00022553"/>
    </source>
</evidence>
<dbReference type="GO" id="GO:0003924">
    <property type="term" value="F:GTPase activity"/>
    <property type="evidence" value="ECO:0007669"/>
    <property type="project" value="InterPro"/>
</dbReference>
<feature type="compositionally biased region" description="Low complexity" evidence="10">
    <location>
        <begin position="127"/>
        <end position="136"/>
    </location>
</feature>
<reference evidence="14" key="1">
    <citation type="submission" date="2017-02" db="UniProtKB">
        <authorList>
            <consortium name="WormBaseParasite"/>
        </authorList>
    </citation>
    <scope>IDENTIFICATION</scope>
</reference>
<dbReference type="InterPro" id="IPR050100">
    <property type="entry name" value="TRAFAC_GTPase_members"/>
</dbReference>
<comment type="subcellular location">
    <subcellularLocation>
        <location evidence="1">Cytoplasm</location>
    </subcellularLocation>
</comment>
<feature type="compositionally biased region" description="Acidic residues" evidence="10">
    <location>
        <begin position="12"/>
        <end position="21"/>
    </location>
</feature>
<dbReference type="AlphaFoldDB" id="A0A0N4V1B2"/>
<dbReference type="FunFam" id="3.40.50.300:FF:000204">
    <property type="entry name" value="Translation elongation factor Tu"/>
    <property type="match status" value="1"/>
</dbReference>
<dbReference type="InterPro" id="IPR027417">
    <property type="entry name" value="P-loop_NTPase"/>
</dbReference>
<keyword evidence="13" id="KW-1185">Reference proteome</keyword>
<dbReference type="PROSITE" id="PS51722">
    <property type="entry name" value="G_TR_2"/>
    <property type="match status" value="1"/>
</dbReference>
<dbReference type="GO" id="GO:0005525">
    <property type="term" value="F:GTP binding"/>
    <property type="evidence" value="ECO:0007669"/>
    <property type="project" value="UniProtKB-KW"/>
</dbReference>
<dbReference type="CDD" id="cd01883">
    <property type="entry name" value="EF1_alpha"/>
    <property type="match status" value="1"/>
</dbReference>
<evidence type="ECO:0000256" key="5">
    <source>
        <dbReference type="ARBA" id="ARBA00022741"/>
    </source>
</evidence>
<evidence type="ECO:0000313" key="12">
    <source>
        <dbReference type="EMBL" id="VDD88300.1"/>
    </source>
</evidence>
<keyword evidence="8" id="KW-0342">GTP-binding</keyword>
<dbReference type="InterPro" id="IPR009001">
    <property type="entry name" value="Transl_elong_EF1A/Init_IF2_C"/>
</dbReference>
<reference evidence="12 13" key="2">
    <citation type="submission" date="2018-10" db="EMBL/GenBank/DDBJ databases">
        <authorList>
            <consortium name="Pathogen Informatics"/>
        </authorList>
    </citation>
    <scope>NUCLEOTIDE SEQUENCE [LARGE SCALE GENOMIC DNA]</scope>
</reference>
<dbReference type="STRING" id="51028.A0A0N4V1B2"/>
<organism evidence="14">
    <name type="scientific">Enterobius vermicularis</name>
    <name type="common">Human pinworm</name>
    <dbReference type="NCBI Taxonomy" id="51028"/>
    <lineage>
        <taxon>Eukaryota</taxon>
        <taxon>Metazoa</taxon>
        <taxon>Ecdysozoa</taxon>
        <taxon>Nematoda</taxon>
        <taxon>Chromadorea</taxon>
        <taxon>Rhabditida</taxon>
        <taxon>Spirurina</taxon>
        <taxon>Oxyuridomorpha</taxon>
        <taxon>Oxyuroidea</taxon>
        <taxon>Oxyuridae</taxon>
        <taxon>Enterobius</taxon>
    </lineage>
</organism>
<dbReference type="InterPro" id="IPR009000">
    <property type="entry name" value="Transl_B-barrel_sf"/>
</dbReference>
<proteinExistence type="inferred from homology"/>
<comment type="similarity">
    <text evidence="2">Belongs to the TRAFAC class translation factor GTPase superfamily. Classic translation factor GTPase family. EF-Tu/EF-1A subfamily.</text>
</comment>
<dbReference type="SUPFAM" id="SSF50465">
    <property type="entry name" value="EF-Tu/eEF-1alpha/eIF2-gamma C-terminal domain"/>
    <property type="match status" value="1"/>
</dbReference>
<evidence type="ECO:0000256" key="7">
    <source>
        <dbReference type="ARBA" id="ARBA00022917"/>
    </source>
</evidence>
<accession>A0A0N4V1B2</accession>
<feature type="region of interest" description="Disordered" evidence="10">
    <location>
        <begin position="108"/>
        <end position="227"/>
    </location>
</feature>
<comment type="catalytic activity">
    <reaction evidence="9">
        <text>GTP + H2O = GDP + phosphate + H(+)</text>
        <dbReference type="Rhea" id="RHEA:19669"/>
        <dbReference type="ChEBI" id="CHEBI:15377"/>
        <dbReference type="ChEBI" id="CHEBI:15378"/>
        <dbReference type="ChEBI" id="CHEBI:37565"/>
        <dbReference type="ChEBI" id="CHEBI:43474"/>
        <dbReference type="ChEBI" id="CHEBI:58189"/>
    </reaction>
    <physiologicalReaction direction="left-to-right" evidence="9">
        <dbReference type="Rhea" id="RHEA:19670"/>
    </physiologicalReaction>
</comment>
<dbReference type="PRINTS" id="PR00315">
    <property type="entry name" value="ELONGATNFCT"/>
</dbReference>
<dbReference type="PANTHER" id="PTHR23115">
    <property type="entry name" value="TRANSLATION FACTOR"/>
    <property type="match status" value="1"/>
</dbReference>
<dbReference type="GO" id="GO:0006412">
    <property type="term" value="P:translation"/>
    <property type="evidence" value="ECO:0007669"/>
    <property type="project" value="UniProtKB-KW"/>
</dbReference>
<dbReference type="Pfam" id="PF00009">
    <property type="entry name" value="GTP_EFTU"/>
    <property type="match status" value="1"/>
</dbReference>
<keyword evidence="3" id="KW-0963">Cytoplasm</keyword>
<dbReference type="Proteomes" id="UP000274131">
    <property type="component" value="Unassembled WGS sequence"/>
</dbReference>
<dbReference type="InterPro" id="IPR054696">
    <property type="entry name" value="GTP-eEF1A_C"/>
</dbReference>
<feature type="compositionally biased region" description="Polar residues" evidence="10">
    <location>
        <begin position="142"/>
        <end position="174"/>
    </location>
</feature>
<evidence type="ECO:0000256" key="9">
    <source>
        <dbReference type="ARBA" id="ARBA00049117"/>
    </source>
</evidence>
<evidence type="ECO:0000256" key="6">
    <source>
        <dbReference type="ARBA" id="ARBA00022801"/>
    </source>
</evidence>
<feature type="domain" description="Tr-type G" evidence="11">
    <location>
        <begin position="237"/>
        <end position="461"/>
    </location>
</feature>
<evidence type="ECO:0000256" key="10">
    <source>
        <dbReference type="SAM" id="MobiDB-lite"/>
    </source>
</evidence>
<dbReference type="OrthoDB" id="342024at2759"/>
<evidence type="ECO:0000256" key="3">
    <source>
        <dbReference type="ARBA" id="ARBA00022490"/>
    </source>
</evidence>
<protein>
    <submittedName>
        <fullName evidence="14">Tr-type G domain-containing protein</fullName>
    </submittedName>
</protein>